<dbReference type="Gene3D" id="1.10.3190.10">
    <property type="entry name" value="yfbu gene product, domain 2"/>
    <property type="match status" value="1"/>
</dbReference>
<dbReference type="Pfam" id="PF03887">
    <property type="entry name" value="YfbU"/>
    <property type="match status" value="1"/>
</dbReference>
<accession>A0ABX0TLR2</accession>
<dbReference type="InterPro" id="IPR023146">
    <property type="entry name" value="YfbU_alpha-helical_sf"/>
</dbReference>
<dbReference type="Proteomes" id="UP000802392">
    <property type="component" value="Unassembled WGS sequence"/>
</dbReference>
<evidence type="ECO:0008006" key="3">
    <source>
        <dbReference type="Google" id="ProtNLM"/>
    </source>
</evidence>
<protein>
    <recommendedName>
        <fullName evidence="3">Ribbon-helix-helix protein CopG domain-containing protein</fullName>
    </recommendedName>
</protein>
<dbReference type="EMBL" id="JAAOZD010000013">
    <property type="protein sequence ID" value="NIJ03447.1"/>
    <property type="molecule type" value="Genomic_DNA"/>
</dbReference>
<dbReference type="RefSeq" id="WP_167269650.1">
    <property type="nucleotide sequence ID" value="NZ_JAAOZD010000013.1"/>
</dbReference>
<dbReference type="SUPFAM" id="SSF47598">
    <property type="entry name" value="Ribbon-helix-helix"/>
    <property type="match status" value="1"/>
</dbReference>
<name>A0ABX0TLR2_9MICC</name>
<gene>
    <name evidence="1" type="ORF">FHR86_003806</name>
</gene>
<reference evidence="1 2" key="1">
    <citation type="submission" date="2020-03" db="EMBL/GenBank/DDBJ databases">
        <title>Genomic Encyclopedia of Type Strains, Phase III (KMG-III): the genomes of soil and plant-associated and newly described type strains.</title>
        <authorList>
            <person name="Whitman W."/>
        </authorList>
    </citation>
    <scope>NUCLEOTIDE SEQUENCE [LARGE SCALE GENOMIC DNA]</scope>
    <source>
        <strain evidence="1 2">CECT 4207</strain>
    </source>
</reference>
<evidence type="ECO:0000313" key="2">
    <source>
        <dbReference type="Proteomes" id="UP000802392"/>
    </source>
</evidence>
<organism evidence="1 2">
    <name type="scientific">Paenarthrobacter ilicis</name>
    <dbReference type="NCBI Taxonomy" id="43665"/>
    <lineage>
        <taxon>Bacteria</taxon>
        <taxon>Bacillati</taxon>
        <taxon>Actinomycetota</taxon>
        <taxon>Actinomycetes</taxon>
        <taxon>Micrococcales</taxon>
        <taxon>Micrococcaceae</taxon>
        <taxon>Paenarthrobacter</taxon>
    </lineage>
</organism>
<evidence type="ECO:0000313" key="1">
    <source>
        <dbReference type="EMBL" id="NIJ03447.1"/>
    </source>
</evidence>
<comment type="caution">
    <text evidence="1">The sequence shown here is derived from an EMBL/GenBank/DDBJ whole genome shotgun (WGS) entry which is preliminary data.</text>
</comment>
<sequence>MATITVRVDDATRDALQAKAEEERQSLSDFVRDRLNDAVFGFRSEEEPKKTGGLEPESLTALERHQLALLHRILARVLPEDANDVDGDKDFQLERAKVLERGYTSEYWVEYASIHPELNARHCDFVNDALELFRIVSISIAELRKEGVEVDESLERALTFEGFDHNDRLENQMAGYVQFLVEDEKWTEQKDVVFGPDRGNSHSQMLPVYSRMLTVFREVKQNPARKASRRSYLLKEHELRKIAAARVHPSRQASTEVTTSRDW</sequence>
<dbReference type="SUPFAM" id="SSF116960">
    <property type="entry name" value="YfbU-like"/>
    <property type="match status" value="1"/>
</dbReference>
<keyword evidence="2" id="KW-1185">Reference proteome</keyword>
<dbReference type="InterPro" id="IPR010985">
    <property type="entry name" value="Ribbon_hlx_hlx"/>
</dbReference>
<dbReference type="InterPro" id="IPR005587">
    <property type="entry name" value="UPF0304_YfbU"/>
</dbReference>
<proteinExistence type="predicted"/>